<feature type="transmembrane region" description="Helical" evidence="2">
    <location>
        <begin position="350"/>
        <end position="371"/>
    </location>
</feature>
<feature type="domain" description="DUF155" evidence="3">
    <location>
        <begin position="157"/>
        <end position="332"/>
    </location>
</feature>
<dbReference type="AlphaFoldDB" id="A0AA42B5H6"/>
<evidence type="ECO:0000259" key="3">
    <source>
        <dbReference type="Pfam" id="PF02582"/>
    </source>
</evidence>
<dbReference type="PANTHER" id="PTHR16255">
    <property type="entry name" value="REQUIRED FOR MEIOTIC NUCLEAR DIVISION PROTEIN 1 HOMOLOG"/>
    <property type="match status" value="1"/>
</dbReference>
<organism evidence="4 5">
    <name type="scientific">Papaver nudicaule</name>
    <name type="common">Iceland poppy</name>
    <dbReference type="NCBI Taxonomy" id="74823"/>
    <lineage>
        <taxon>Eukaryota</taxon>
        <taxon>Viridiplantae</taxon>
        <taxon>Streptophyta</taxon>
        <taxon>Embryophyta</taxon>
        <taxon>Tracheophyta</taxon>
        <taxon>Spermatophyta</taxon>
        <taxon>Magnoliopsida</taxon>
        <taxon>Ranunculales</taxon>
        <taxon>Papaveraceae</taxon>
        <taxon>Papaveroideae</taxon>
        <taxon>Papaver</taxon>
    </lineage>
</organism>
<dbReference type="InterPro" id="IPR051624">
    <property type="entry name" value="RMD1/Sad1-interacting"/>
</dbReference>
<dbReference type="Pfam" id="PF02582">
    <property type="entry name" value="DUF155"/>
    <property type="match status" value="1"/>
</dbReference>
<evidence type="ECO:0000256" key="1">
    <source>
        <dbReference type="ARBA" id="ARBA00008306"/>
    </source>
</evidence>
<sequence>MSRIINSIYRLLKNTIVSSSSPSSIKQPFITTNPSIKKPNLPTSNTLVSPYFSRTLTSKQSLFSNNVISRKISSVSCPRTEIIVNHQASLSSEVHGIKKERLLTSIPVRAYCLSDSIDLEGLMVENQAILVSHIPGTTGSYAVLRFGDSRDFTCSYVVVFPYGSVITFNVHDDHEVGLYLKIIKRHASGPLLPHQMIKNCIIDYEVRENPDLQTWIQGGLNYMMLQQLNIDGMCTIASVLGQSVALDHYARLADAWVAEYSGLNSGLEGRGTLGSLIKLFKLYHKKKEFATAIYRFGLSERSDIAWREDTKYSEMLDYLRDKFSLTLRFEGLDRMFKIGELNARFVDEQVSTMLAALLMLVIVISLTMIPVRRLLFSTLRDSSYHEYK</sequence>
<keyword evidence="2" id="KW-1133">Transmembrane helix</keyword>
<protein>
    <recommendedName>
        <fullName evidence="3">DUF155 domain-containing protein</fullName>
    </recommendedName>
</protein>
<proteinExistence type="inferred from homology"/>
<evidence type="ECO:0000313" key="5">
    <source>
        <dbReference type="Proteomes" id="UP001177140"/>
    </source>
</evidence>
<dbReference type="InterPro" id="IPR003734">
    <property type="entry name" value="DUF155"/>
</dbReference>
<keyword evidence="5" id="KW-1185">Reference proteome</keyword>
<reference evidence="4" key="1">
    <citation type="submission" date="2022-03" db="EMBL/GenBank/DDBJ databases">
        <title>A functionally conserved STORR gene fusion in Papaver species that diverged 16.8 million years ago.</title>
        <authorList>
            <person name="Catania T."/>
        </authorList>
    </citation>
    <scope>NUCLEOTIDE SEQUENCE</scope>
    <source>
        <strain evidence="4">S-191538</strain>
    </source>
</reference>
<comment type="caution">
    <text evidence="4">The sequence shown here is derived from an EMBL/GenBank/DDBJ whole genome shotgun (WGS) entry which is preliminary data.</text>
</comment>
<comment type="similarity">
    <text evidence="1">Belongs to the RMD1/sif2 family.</text>
</comment>
<evidence type="ECO:0000313" key="4">
    <source>
        <dbReference type="EMBL" id="MCL7051196.1"/>
    </source>
</evidence>
<keyword evidence="2" id="KW-0472">Membrane</keyword>
<evidence type="ECO:0000256" key="2">
    <source>
        <dbReference type="SAM" id="Phobius"/>
    </source>
</evidence>
<dbReference type="PANTHER" id="PTHR16255:SF6">
    <property type="entry name" value="PROTEIN RETARDED ROOT GROWTH-LIKE"/>
    <property type="match status" value="1"/>
</dbReference>
<dbReference type="EMBL" id="JAJJMA010335912">
    <property type="protein sequence ID" value="MCL7051196.1"/>
    <property type="molecule type" value="Genomic_DNA"/>
</dbReference>
<dbReference type="Proteomes" id="UP001177140">
    <property type="component" value="Unassembled WGS sequence"/>
</dbReference>
<accession>A0AA42B5H6</accession>
<name>A0AA42B5H6_PAPNU</name>
<gene>
    <name evidence="4" type="ORF">MKW94_004072</name>
</gene>
<dbReference type="GO" id="GO:0005739">
    <property type="term" value="C:mitochondrion"/>
    <property type="evidence" value="ECO:0007669"/>
    <property type="project" value="UniProtKB-ARBA"/>
</dbReference>
<keyword evidence="2" id="KW-0812">Transmembrane</keyword>